<proteinExistence type="predicted"/>
<reference evidence="1 2" key="1">
    <citation type="submission" date="2020-09" db="EMBL/GenBank/DDBJ databases">
        <title>Characterization of Paenibacillus peoriae strain ZF390 with broad-spectrum antimicrobial activity as a potential biocontrol agent.</title>
        <authorList>
            <person name="Li L."/>
            <person name="Zhao Y."/>
            <person name="Li B."/>
            <person name="Xie X."/>
        </authorList>
    </citation>
    <scope>NUCLEOTIDE SEQUENCE [LARGE SCALE GENOMIC DNA]</scope>
    <source>
        <strain evidence="1 2">ZF390</strain>
    </source>
</reference>
<dbReference type="AlphaFoldDB" id="A0A7H0YGG3"/>
<accession>A0A7H0YGG3</accession>
<dbReference type="Proteomes" id="UP000516384">
    <property type="component" value="Chromosome"/>
</dbReference>
<protein>
    <submittedName>
        <fullName evidence="1">Uncharacterized protein</fullName>
    </submittedName>
</protein>
<gene>
    <name evidence="1" type="ORF">IAQ67_14475</name>
</gene>
<sequence>MADYFLCSIEIVKGYYPKKIWEEMNLLAKGSLEVLENTYYFSGFAPNGQHDELEEYLVEQGIPFDRHSEGYGEKAPELRVFRPGLIDHVTIRNSEGEAYVSTDALRSVLSMKNSASEIVKRISDLVEEVEPIYPELAHYRVMWRNSESDEHFEPNSTHKDNVILVVAILTETV</sequence>
<organism evidence="1 2">
    <name type="scientific">Paenibacillus peoriae</name>
    <dbReference type="NCBI Taxonomy" id="59893"/>
    <lineage>
        <taxon>Bacteria</taxon>
        <taxon>Bacillati</taxon>
        <taxon>Bacillota</taxon>
        <taxon>Bacilli</taxon>
        <taxon>Bacillales</taxon>
        <taxon>Paenibacillaceae</taxon>
        <taxon>Paenibacillus</taxon>
    </lineage>
</organism>
<evidence type="ECO:0000313" key="2">
    <source>
        <dbReference type="Proteomes" id="UP000516384"/>
    </source>
</evidence>
<evidence type="ECO:0000313" key="1">
    <source>
        <dbReference type="EMBL" id="QNR70171.1"/>
    </source>
</evidence>
<dbReference type="EMBL" id="CP061172">
    <property type="protein sequence ID" value="QNR70171.1"/>
    <property type="molecule type" value="Genomic_DNA"/>
</dbReference>
<name>A0A7H0YGG3_9BACL</name>